<dbReference type="EMBL" id="JROM01000030">
    <property type="protein sequence ID" value="KHE74176.1"/>
    <property type="molecule type" value="Genomic_DNA"/>
</dbReference>
<proteinExistence type="predicted"/>
<comment type="caution">
    <text evidence="2">The sequence shown here is derived from an EMBL/GenBank/DDBJ whole genome shotgun (WGS) entry which is preliminary data.</text>
</comment>
<evidence type="ECO:0000256" key="1">
    <source>
        <dbReference type="SAM" id="MobiDB-lite"/>
    </source>
</evidence>
<gene>
    <name evidence="2" type="ORF">AS25_08365</name>
</gene>
<dbReference type="Proteomes" id="UP000030664">
    <property type="component" value="Unassembled WGS sequence"/>
</dbReference>
<sequence>MGFEVFDQRRTPMKGAPSVTIQKSGLISINSAAHALIDAPEVIEILFDPDRQVIAFRAAEISPRSYRLRVSSSSRQAQVAAVSFLGHYRIGHSTSRRYEPFVEEGMLCIDLQGPSTQVHGNRTKTVRPAVEEDREH</sequence>
<reference evidence="2 3" key="1">
    <citation type="submission" date="2014-09" db="EMBL/GenBank/DDBJ databases">
        <title>High-quality draft genome sequence of Kocuria marina SO9-6, an actinobacterium isolated from a copper mine.</title>
        <authorList>
            <person name="Castro D.B."/>
            <person name="Pereira L.B."/>
            <person name="Silva M.V."/>
            <person name="Silva B.P."/>
            <person name="Zanardi B.R."/>
            <person name="Carlos C."/>
            <person name="Belgini D.R."/>
            <person name="Limache E.G."/>
            <person name="Lacerda G.V."/>
            <person name="Nery M.B."/>
            <person name="Gomes M.B."/>
            <person name="Souza S."/>
            <person name="Silva T.M."/>
            <person name="Rodrigues V.D."/>
            <person name="Paulino L.C."/>
            <person name="Vicentini R."/>
            <person name="Ferraz L.F."/>
            <person name="Ottoboni L.M."/>
        </authorList>
    </citation>
    <scope>NUCLEOTIDE SEQUENCE [LARGE SCALE GENOMIC DNA]</scope>
    <source>
        <strain evidence="2 3">SO9-6</strain>
    </source>
</reference>
<name>A0A0B0D856_9MICC</name>
<dbReference type="RefSeq" id="WP_035964259.1">
    <property type="nucleotide sequence ID" value="NZ_JROM01000030.1"/>
</dbReference>
<protein>
    <submittedName>
        <fullName evidence="2">Uncharacterized protein</fullName>
    </submittedName>
</protein>
<evidence type="ECO:0000313" key="2">
    <source>
        <dbReference type="EMBL" id="KHE74176.1"/>
    </source>
</evidence>
<accession>A0A0B0D856</accession>
<dbReference type="AlphaFoldDB" id="A0A0B0D856"/>
<organism evidence="2 3">
    <name type="scientific">Kocuria marina</name>
    <dbReference type="NCBI Taxonomy" id="223184"/>
    <lineage>
        <taxon>Bacteria</taxon>
        <taxon>Bacillati</taxon>
        <taxon>Actinomycetota</taxon>
        <taxon>Actinomycetes</taxon>
        <taxon>Micrococcales</taxon>
        <taxon>Micrococcaceae</taxon>
        <taxon>Kocuria</taxon>
    </lineage>
</organism>
<dbReference type="eggNOG" id="ENOG502ZXFM">
    <property type="taxonomic scope" value="Bacteria"/>
</dbReference>
<feature type="region of interest" description="Disordered" evidence="1">
    <location>
        <begin position="117"/>
        <end position="136"/>
    </location>
</feature>
<evidence type="ECO:0000313" key="3">
    <source>
        <dbReference type="Proteomes" id="UP000030664"/>
    </source>
</evidence>